<dbReference type="AlphaFoldDB" id="A0A016VP48"/>
<accession>A0A016VP48</accession>
<dbReference type="Proteomes" id="UP000024635">
    <property type="component" value="Unassembled WGS sequence"/>
</dbReference>
<organism evidence="2 3">
    <name type="scientific">Ancylostoma ceylanicum</name>
    <dbReference type="NCBI Taxonomy" id="53326"/>
    <lineage>
        <taxon>Eukaryota</taxon>
        <taxon>Metazoa</taxon>
        <taxon>Ecdysozoa</taxon>
        <taxon>Nematoda</taxon>
        <taxon>Chromadorea</taxon>
        <taxon>Rhabditida</taxon>
        <taxon>Rhabditina</taxon>
        <taxon>Rhabditomorpha</taxon>
        <taxon>Strongyloidea</taxon>
        <taxon>Ancylostomatidae</taxon>
        <taxon>Ancylostomatinae</taxon>
        <taxon>Ancylostoma</taxon>
    </lineage>
</organism>
<evidence type="ECO:0000256" key="1">
    <source>
        <dbReference type="SAM" id="MobiDB-lite"/>
    </source>
</evidence>
<dbReference type="EMBL" id="JARK01001343">
    <property type="protein sequence ID" value="EYC29061.1"/>
    <property type="molecule type" value="Genomic_DNA"/>
</dbReference>
<feature type="compositionally biased region" description="Basic and acidic residues" evidence="1">
    <location>
        <begin position="10"/>
        <end position="19"/>
    </location>
</feature>
<feature type="region of interest" description="Disordered" evidence="1">
    <location>
        <begin position="1"/>
        <end position="32"/>
    </location>
</feature>
<sequence length="66" mass="7365">MHLPGGGTSRDNEREERRFNSTTPDRSVSSPCPLNATETQCVLLSKLGTQQSLIIQQCLPPISRRR</sequence>
<keyword evidence="3" id="KW-1185">Reference proteome</keyword>
<reference evidence="3" key="1">
    <citation type="journal article" date="2015" name="Nat. Genet.">
        <title>The genome and transcriptome of the zoonotic hookworm Ancylostoma ceylanicum identify infection-specific gene families.</title>
        <authorList>
            <person name="Schwarz E.M."/>
            <person name="Hu Y."/>
            <person name="Antoshechkin I."/>
            <person name="Miller M.M."/>
            <person name="Sternberg P.W."/>
            <person name="Aroian R.V."/>
        </authorList>
    </citation>
    <scope>NUCLEOTIDE SEQUENCE</scope>
    <source>
        <strain evidence="3">HY135</strain>
    </source>
</reference>
<protein>
    <submittedName>
        <fullName evidence="2">Uncharacterized protein</fullName>
    </submittedName>
</protein>
<evidence type="ECO:0000313" key="3">
    <source>
        <dbReference type="Proteomes" id="UP000024635"/>
    </source>
</evidence>
<gene>
    <name evidence="2" type="primary">Acey_s0007.g3568</name>
    <name evidence="2" type="ORF">Y032_0007g3568</name>
</gene>
<evidence type="ECO:0000313" key="2">
    <source>
        <dbReference type="EMBL" id="EYC29061.1"/>
    </source>
</evidence>
<feature type="compositionally biased region" description="Polar residues" evidence="1">
    <location>
        <begin position="20"/>
        <end position="32"/>
    </location>
</feature>
<name>A0A016VP48_9BILA</name>
<proteinExistence type="predicted"/>
<comment type="caution">
    <text evidence="2">The sequence shown here is derived from an EMBL/GenBank/DDBJ whole genome shotgun (WGS) entry which is preliminary data.</text>
</comment>